<keyword evidence="4" id="KW-0378">Hydrolase</keyword>
<name>A0A239PK50_9PROT</name>
<comment type="similarity">
    <text evidence="2">Belongs to the inositol monophosphatase superfamily.</text>
</comment>
<dbReference type="FunFam" id="3.30.540.10:FF:000030">
    <property type="entry name" value="Inositol monophosphatase"/>
    <property type="match status" value="1"/>
</dbReference>
<dbReference type="InterPro" id="IPR051090">
    <property type="entry name" value="Inositol_monoP_superfamily"/>
</dbReference>
<reference evidence="8 9" key="1">
    <citation type="submission" date="2017-07" db="EMBL/GenBank/DDBJ databases">
        <authorList>
            <person name="Sun Z.S."/>
            <person name="Albrecht U."/>
            <person name="Echele G."/>
            <person name="Lee C.C."/>
        </authorList>
    </citation>
    <scope>NUCLEOTIDE SEQUENCE [LARGE SCALE GENOMIC DNA]</scope>
    <source>
        <strain evidence="8 9">CGMCC 1.12710</strain>
    </source>
</reference>
<feature type="binding site" evidence="7">
    <location>
        <position position="74"/>
    </location>
    <ligand>
        <name>Mg(2+)</name>
        <dbReference type="ChEBI" id="CHEBI:18420"/>
        <label>1</label>
        <note>catalytic</note>
    </ligand>
</feature>
<dbReference type="GO" id="GO:0046872">
    <property type="term" value="F:metal ion binding"/>
    <property type="evidence" value="ECO:0007669"/>
    <property type="project" value="UniProtKB-KW"/>
</dbReference>
<dbReference type="PRINTS" id="PR00377">
    <property type="entry name" value="IMPHPHTASES"/>
</dbReference>
<evidence type="ECO:0000256" key="2">
    <source>
        <dbReference type="ARBA" id="ARBA00009759"/>
    </source>
</evidence>
<gene>
    <name evidence="8" type="ORF">SAMN06297382_0685</name>
</gene>
<dbReference type="InterPro" id="IPR000760">
    <property type="entry name" value="Inositol_monophosphatase-like"/>
</dbReference>
<evidence type="ECO:0000256" key="1">
    <source>
        <dbReference type="ARBA" id="ARBA00001946"/>
    </source>
</evidence>
<dbReference type="GO" id="GO:0000105">
    <property type="term" value="P:L-histidine biosynthetic process"/>
    <property type="evidence" value="ECO:0007669"/>
    <property type="project" value="UniProtKB-UniRule"/>
</dbReference>
<evidence type="ECO:0000256" key="6">
    <source>
        <dbReference type="NCBIfam" id="TIGR02067"/>
    </source>
</evidence>
<evidence type="ECO:0000313" key="8">
    <source>
        <dbReference type="EMBL" id="SNT68188.1"/>
    </source>
</evidence>
<dbReference type="PANTHER" id="PTHR43200:SF6">
    <property type="entry name" value="3'(2'),5'-BISPHOSPHATE NUCLEOTIDASE"/>
    <property type="match status" value="1"/>
</dbReference>
<feature type="binding site" evidence="7">
    <location>
        <position position="90"/>
    </location>
    <ligand>
        <name>Mg(2+)</name>
        <dbReference type="ChEBI" id="CHEBI:18420"/>
        <label>2</label>
    </ligand>
</feature>
<keyword evidence="9" id="KW-1185">Reference proteome</keyword>
<feature type="binding site" evidence="7">
    <location>
        <position position="93"/>
    </location>
    <ligand>
        <name>Mg(2+)</name>
        <dbReference type="ChEBI" id="CHEBI:18420"/>
        <label>2</label>
    </ligand>
</feature>
<dbReference type="OrthoDB" id="9785695at2"/>
<dbReference type="InterPro" id="IPR011809">
    <property type="entry name" value="His_9_proposed"/>
</dbReference>
<feature type="binding site" evidence="7">
    <location>
        <position position="220"/>
    </location>
    <ligand>
        <name>Mg(2+)</name>
        <dbReference type="ChEBI" id="CHEBI:18420"/>
        <label>2</label>
    </ligand>
</feature>
<dbReference type="Gene3D" id="3.30.540.10">
    <property type="entry name" value="Fructose-1,6-Bisphosphatase, subunit A, domain 1"/>
    <property type="match status" value="1"/>
</dbReference>
<evidence type="ECO:0000256" key="7">
    <source>
        <dbReference type="PIRSR" id="PIRSR600760-2"/>
    </source>
</evidence>
<proteinExistence type="inferred from homology"/>
<comment type="cofactor">
    <cofactor evidence="1 7">
        <name>Mg(2+)</name>
        <dbReference type="ChEBI" id="CHEBI:18420"/>
    </cofactor>
</comment>
<evidence type="ECO:0000256" key="3">
    <source>
        <dbReference type="ARBA" id="ARBA00022723"/>
    </source>
</evidence>
<protein>
    <recommendedName>
        <fullName evidence="6">Histidinol-phosphatase</fullName>
        <ecNumber evidence="6">3.1.3.15</ecNumber>
    </recommendedName>
</protein>
<evidence type="ECO:0000256" key="5">
    <source>
        <dbReference type="ARBA" id="ARBA00022842"/>
    </source>
</evidence>
<dbReference type="Proteomes" id="UP000198346">
    <property type="component" value="Unassembled WGS sequence"/>
</dbReference>
<dbReference type="EMBL" id="FZQA01000001">
    <property type="protein sequence ID" value="SNT68188.1"/>
    <property type="molecule type" value="Genomic_DNA"/>
</dbReference>
<dbReference type="PANTHER" id="PTHR43200">
    <property type="entry name" value="PHOSPHATASE"/>
    <property type="match status" value="1"/>
</dbReference>
<dbReference type="GO" id="GO:0004401">
    <property type="term" value="F:histidinol-phosphatase activity"/>
    <property type="evidence" value="ECO:0007669"/>
    <property type="project" value="UniProtKB-UniRule"/>
</dbReference>
<dbReference type="SUPFAM" id="SSF56655">
    <property type="entry name" value="Carbohydrate phosphatase"/>
    <property type="match status" value="1"/>
</dbReference>
<accession>A0A239PK50</accession>
<keyword evidence="3 7" id="KW-0479">Metal-binding</keyword>
<dbReference type="AlphaFoldDB" id="A0A239PK50"/>
<evidence type="ECO:0000256" key="4">
    <source>
        <dbReference type="ARBA" id="ARBA00022801"/>
    </source>
</evidence>
<keyword evidence="5 7" id="KW-0460">Magnesium</keyword>
<dbReference type="RefSeq" id="WP_089411153.1">
    <property type="nucleotide sequence ID" value="NZ_FZQA01000001.1"/>
</dbReference>
<dbReference type="Gene3D" id="3.40.190.80">
    <property type="match status" value="1"/>
</dbReference>
<dbReference type="NCBIfam" id="TIGR02067">
    <property type="entry name" value="his_9_HisN"/>
    <property type="match status" value="1"/>
</dbReference>
<sequence>MAGARDIPDEYIAFAARLADAARRETLPRFRRDGAVESKNGDFFDPVTDADREAERVLRAMIREAWPDHGVIGEEFGAEREDAEWRWVLDPVDGTRAFICGAASWATLIALERGGRPVLGVIDQPFTDERWIGANGRAVWRRGGAETVCRSSGVAALAEARLSTTDPLPAGYFTVREADAFATLAARARVARYSFDAYAYGLLALGALDLVVETSLKRHDYAALIPVIEGAGGVVTAWSGEALGSDARGSIVAAATPALHAAALDILRGA</sequence>
<organism evidence="8 9">
    <name type="scientific">Amphiplicatus metriothermophilus</name>
    <dbReference type="NCBI Taxonomy" id="1519374"/>
    <lineage>
        <taxon>Bacteria</taxon>
        <taxon>Pseudomonadati</taxon>
        <taxon>Pseudomonadota</taxon>
        <taxon>Alphaproteobacteria</taxon>
        <taxon>Parvularculales</taxon>
        <taxon>Parvularculaceae</taxon>
        <taxon>Amphiplicatus</taxon>
    </lineage>
</organism>
<evidence type="ECO:0000313" key="9">
    <source>
        <dbReference type="Proteomes" id="UP000198346"/>
    </source>
</evidence>
<dbReference type="EC" id="3.1.3.15" evidence="6"/>
<dbReference type="Pfam" id="PF00459">
    <property type="entry name" value="Inositol_P"/>
    <property type="match status" value="1"/>
</dbReference>